<evidence type="ECO:0000256" key="3">
    <source>
        <dbReference type="PROSITE-ProRule" id="PRU00169"/>
    </source>
</evidence>
<dbReference type="InterPro" id="IPR001789">
    <property type="entry name" value="Sig_transdc_resp-reg_receiver"/>
</dbReference>
<dbReference type="OrthoDB" id="9800897at2"/>
<feature type="modified residue" description="4-aspartylphosphate" evidence="3">
    <location>
        <position position="56"/>
    </location>
</feature>
<dbReference type="EMBL" id="JTAK01000006">
    <property type="protein sequence ID" value="KHO63876.1"/>
    <property type="molecule type" value="Genomic_DNA"/>
</dbReference>
<keyword evidence="1 3" id="KW-0597">Phosphoprotein</keyword>
<reference evidence="6 8" key="1">
    <citation type="submission" date="2014-11" db="EMBL/GenBank/DDBJ databases">
        <title>Genome sequence of Pseudomonas tuomuerensis JCM 14085.</title>
        <authorList>
            <person name="Shin S.-K."/>
            <person name="Yi H."/>
        </authorList>
    </citation>
    <scope>NUCLEOTIDE SEQUENCE [LARGE SCALE GENOMIC DNA]</scope>
    <source>
        <strain evidence="6 8">JCM 14085</strain>
    </source>
</reference>
<sequence length="315" mass="33708">MSRVSVLIVDDAAFIRDLVKKGLRVHFPGIRVEEAANGRKAQQFLSRNSVDLILCDWEMPEMSGLDLLNWCRSEEGLKKTPFIMVTSRGDKSNVVQAVQAGVSDYIGKPFTSEQLLSKVKKALQSTGRLDDLHSQAAPSFTSTLANDSVSTLTAGRAAASSAPAASTIAVEPAVEAPPMAAAPADPAPRPKPAPRAAEPAKPANNRSRGQLRLSGGTLPCLIKALSLKDASLLINRAGLVPQVLESAVLDLQHGEDNDVARLNGYVHAIAAAEPKPTSEWLQLIVRFVDSDPQKLEYLSRQIARGTAQRHFVPGG</sequence>
<keyword evidence="2" id="KW-0902">Two-component regulatory system</keyword>
<accession>A0A0B2D787</accession>
<evidence type="ECO:0000313" key="8">
    <source>
        <dbReference type="Proteomes" id="UP000030980"/>
    </source>
</evidence>
<dbReference type="PATRIC" id="fig|706570.3.peg.861"/>
<dbReference type="PANTHER" id="PTHR44591">
    <property type="entry name" value="STRESS RESPONSE REGULATOR PROTEIN 1"/>
    <property type="match status" value="1"/>
</dbReference>
<name>A0A0B3BS50_9PSED</name>
<dbReference type="AlphaFoldDB" id="A0A0B3BS50"/>
<evidence type="ECO:0000259" key="5">
    <source>
        <dbReference type="PROSITE" id="PS50110"/>
    </source>
</evidence>
<feature type="compositionally biased region" description="Low complexity" evidence="4">
    <location>
        <begin position="194"/>
        <end position="203"/>
    </location>
</feature>
<dbReference type="GO" id="GO:0000160">
    <property type="term" value="P:phosphorelay signal transduction system"/>
    <property type="evidence" value="ECO:0007669"/>
    <property type="project" value="UniProtKB-KW"/>
</dbReference>
<feature type="domain" description="Response regulatory" evidence="5">
    <location>
        <begin position="5"/>
        <end position="123"/>
    </location>
</feature>
<dbReference type="Gene3D" id="3.40.50.2300">
    <property type="match status" value="1"/>
</dbReference>
<evidence type="ECO:0000256" key="4">
    <source>
        <dbReference type="SAM" id="MobiDB-lite"/>
    </source>
</evidence>
<evidence type="ECO:0000313" key="7">
    <source>
        <dbReference type="EMBL" id="SIR18028.1"/>
    </source>
</evidence>
<dbReference type="SUPFAM" id="SSF52172">
    <property type="entry name" value="CheY-like"/>
    <property type="match status" value="1"/>
</dbReference>
<keyword evidence="8" id="KW-1185">Reference proteome</keyword>
<proteinExistence type="predicted"/>
<evidence type="ECO:0000313" key="6">
    <source>
        <dbReference type="EMBL" id="KHO63876.1"/>
    </source>
</evidence>
<dbReference type="SMART" id="SM00448">
    <property type="entry name" value="REC"/>
    <property type="match status" value="1"/>
</dbReference>
<feature type="region of interest" description="Disordered" evidence="4">
    <location>
        <begin position="177"/>
        <end position="211"/>
    </location>
</feature>
<protein>
    <submittedName>
        <fullName evidence="6">Chemotaxis protein CheY</fullName>
    </submittedName>
    <submittedName>
        <fullName evidence="7">Response regulator receiver domain-containing protein</fullName>
    </submittedName>
</protein>
<gene>
    <name evidence="6" type="ORF">PT85_15440</name>
    <name evidence="7" type="ORF">SAMN05421672_11617</name>
</gene>
<dbReference type="STRING" id="706570.PT85_15440"/>
<accession>A0A0B3BS50</accession>
<dbReference type="InterPro" id="IPR011006">
    <property type="entry name" value="CheY-like_superfamily"/>
</dbReference>
<dbReference type="Proteomes" id="UP000186079">
    <property type="component" value="Unassembled WGS sequence"/>
</dbReference>
<dbReference type="PROSITE" id="PS50110">
    <property type="entry name" value="RESPONSE_REGULATORY"/>
    <property type="match status" value="1"/>
</dbReference>
<evidence type="ECO:0000256" key="1">
    <source>
        <dbReference type="ARBA" id="ARBA00022553"/>
    </source>
</evidence>
<evidence type="ECO:0000313" key="9">
    <source>
        <dbReference type="Proteomes" id="UP000186079"/>
    </source>
</evidence>
<organism evidence="6 8">
    <name type="scientific">Pseudomonas flexibilis</name>
    <dbReference type="NCBI Taxonomy" id="706570"/>
    <lineage>
        <taxon>Bacteria</taxon>
        <taxon>Pseudomonadati</taxon>
        <taxon>Pseudomonadota</taxon>
        <taxon>Gammaproteobacteria</taxon>
        <taxon>Pseudomonadales</taxon>
        <taxon>Pseudomonadaceae</taxon>
        <taxon>Pseudomonas</taxon>
    </lineage>
</organism>
<dbReference type="Pfam" id="PF00072">
    <property type="entry name" value="Response_reg"/>
    <property type="match status" value="1"/>
</dbReference>
<evidence type="ECO:0000256" key="2">
    <source>
        <dbReference type="ARBA" id="ARBA00023012"/>
    </source>
</evidence>
<dbReference type="RefSeq" id="WP_027589641.1">
    <property type="nucleotide sequence ID" value="NZ_FMUP01000004.1"/>
</dbReference>
<dbReference type="PANTHER" id="PTHR44591:SF14">
    <property type="entry name" value="PROTEIN PILG"/>
    <property type="match status" value="1"/>
</dbReference>
<dbReference type="InterPro" id="IPR050595">
    <property type="entry name" value="Bact_response_regulator"/>
</dbReference>
<dbReference type="EMBL" id="FTMC01000016">
    <property type="protein sequence ID" value="SIR18028.1"/>
    <property type="molecule type" value="Genomic_DNA"/>
</dbReference>
<dbReference type="Proteomes" id="UP000030980">
    <property type="component" value="Unassembled WGS sequence"/>
</dbReference>
<reference evidence="7 9" key="2">
    <citation type="submission" date="2017-01" db="EMBL/GenBank/DDBJ databases">
        <authorList>
            <person name="Mah S.A."/>
            <person name="Swanson W.J."/>
            <person name="Moy G.W."/>
            <person name="Vacquier V.D."/>
        </authorList>
    </citation>
    <scope>NUCLEOTIDE SEQUENCE [LARGE SCALE GENOMIC DNA]</scope>
    <source>
        <strain evidence="7 9">ATCC 29606</strain>
    </source>
</reference>